<dbReference type="InterPro" id="IPR001650">
    <property type="entry name" value="Helicase_C-like"/>
</dbReference>
<feature type="domain" description="Helicase ATP-binding" evidence="4">
    <location>
        <begin position="38"/>
        <end position="228"/>
    </location>
</feature>
<evidence type="ECO:0000259" key="5">
    <source>
        <dbReference type="PROSITE" id="PS51194"/>
    </source>
</evidence>
<feature type="domain" description="Helicase C-terminal" evidence="5">
    <location>
        <begin position="441"/>
        <end position="607"/>
    </location>
</feature>
<dbReference type="GO" id="GO:0005634">
    <property type="term" value="C:nucleus"/>
    <property type="evidence" value="ECO:0007669"/>
    <property type="project" value="TreeGrafter"/>
</dbReference>
<dbReference type="InterPro" id="IPR038718">
    <property type="entry name" value="SNF2-like_sf"/>
</dbReference>
<keyword evidence="1" id="KW-0547">Nucleotide-binding</keyword>
<dbReference type="GO" id="GO:0008094">
    <property type="term" value="F:ATP-dependent activity, acting on DNA"/>
    <property type="evidence" value="ECO:0007669"/>
    <property type="project" value="TreeGrafter"/>
</dbReference>
<dbReference type="SMART" id="SM00487">
    <property type="entry name" value="DEXDc"/>
    <property type="match status" value="1"/>
</dbReference>
<organism evidence="6 7">
    <name type="scientific">Piptocephalis cylindrospora</name>
    <dbReference type="NCBI Taxonomy" id="1907219"/>
    <lineage>
        <taxon>Eukaryota</taxon>
        <taxon>Fungi</taxon>
        <taxon>Fungi incertae sedis</taxon>
        <taxon>Zoopagomycota</taxon>
        <taxon>Zoopagomycotina</taxon>
        <taxon>Zoopagomycetes</taxon>
        <taxon>Zoopagales</taxon>
        <taxon>Piptocephalidaceae</taxon>
        <taxon>Piptocephalis</taxon>
    </lineage>
</organism>
<gene>
    <name evidence="6" type="ORF">BJ684DRAFT_19971</name>
</gene>
<keyword evidence="7" id="KW-1185">Reference proteome</keyword>
<dbReference type="PANTHER" id="PTHR45626:SF16">
    <property type="entry name" value="ATP-DEPENDENT HELICASE ULS1"/>
    <property type="match status" value="1"/>
</dbReference>
<dbReference type="OrthoDB" id="423559at2759"/>
<dbReference type="InterPro" id="IPR050628">
    <property type="entry name" value="SNF2_RAD54_helicase_TF"/>
</dbReference>
<dbReference type="CDD" id="cd18793">
    <property type="entry name" value="SF2_C_SNF"/>
    <property type="match status" value="1"/>
</dbReference>
<dbReference type="Pfam" id="PF00271">
    <property type="entry name" value="Helicase_C"/>
    <property type="match status" value="1"/>
</dbReference>
<dbReference type="PROSITE" id="PS51194">
    <property type="entry name" value="HELICASE_CTER"/>
    <property type="match status" value="1"/>
</dbReference>
<proteinExistence type="predicted"/>
<dbReference type="InterPro" id="IPR049730">
    <property type="entry name" value="SNF2/RAD54-like_C"/>
</dbReference>
<dbReference type="Proteomes" id="UP000267251">
    <property type="component" value="Unassembled WGS sequence"/>
</dbReference>
<dbReference type="Gene3D" id="3.40.50.10810">
    <property type="entry name" value="Tandem AAA-ATPase domain"/>
    <property type="match status" value="1"/>
</dbReference>
<evidence type="ECO:0000256" key="3">
    <source>
        <dbReference type="ARBA" id="ARBA00022840"/>
    </source>
</evidence>
<keyword evidence="3" id="KW-0067">ATP-binding</keyword>
<dbReference type="SMART" id="SM00490">
    <property type="entry name" value="HELICc"/>
    <property type="match status" value="1"/>
</dbReference>
<dbReference type="InterPro" id="IPR000330">
    <property type="entry name" value="SNF2_N"/>
</dbReference>
<dbReference type="CDD" id="cd18008">
    <property type="entry name" value="DEXDc_SHPRH-like"/>
    <property type="match status" value="1"/>
</dbReference>
<evidence type="ECO:0000313" key="6">
    <source>
        <dbReference type="EMBL" id="RKP13546.1"/>
    </source>
</evidence>
<dbReference type="AlphaFoldDB" id="A0A4P9Y3P0"/>
<accession>A0A4P9Y3P0</accession>
<dbReference type="PROSITE" id="PS51192">
    <property type="entry name" value="HELICASE_ATP_BIND_1"/>
    <property type="match status" value="1"/>
</dbReference>
<dbReference type="EMBL" id="KZ987994">
    <property type="protein sequence ID" value="RKP13546.1"/>
    <property type="molecule type" value="Genomic_DNA"/>
</dbReference>
<dbReference type="GO" id="GO:0005524">
    <property type="term" value="F:ATP binding"/>
    <property type="evidence" value="ECO:0007669"/>
    <property type="project" value="UniProtKB-KW"/>
</dbReference>
<dbReference type="PANTHER" id="PTHR45626">
    <property type="entry name" value="TRANSCRIPTION TERMINATION FACTOR 2-RELATED"/>
    <property type="match status" value="1"/>
</dbReference>
<dbReference type="GO" id="GO:0000724">
    <property type="term" value="P:double-strand break repair via homologous recombination"/>
    <property type="evidence" value="ECO:0007669"/>
    <property type="project" value="TreeGrafter"/>
</dbReference>
<dbReference type="InterPro" id="IPR014001">
    <property type="entry name" value="Helicase_ATP-bd"/>
</dbReference>
<keyword evidence="2" id="KW-0378">Hydrolase</keyword>
<dbReference type="InterPro" id="IPR027417">
    <property type="entry name" value="P-loop_NTPase"/>
</dbReference>
<sequence length="611" mass="68833">MPEDVDAGIKEEASRKIPTSLKVTLLEHQSIGLSWMRNQERGMHRGGILADDMGLGKTIQAMALILGGVEEAGREQGAPILSTLIVAPLALVHQWVTELEEKTVKGTLRVCVHHGPKRGKSSEDLEGYDVVITTYNLVASEFPSSINNSTPSDVKESILRKSDSTGPLFRYKWGRVILDESQMIKNHETRVSIACCHLEAKYRWCLSGTPIQNGVGDMYPLFKFLHVPEISDFTTFNAEILIPIVRNRPHEAIRRLQAILKFILLRRKKTTRINGKMLIQLPARTINHLSIPLSPFERTFYDGLKEQMRCSLKVMFSNSRTGPRVTNVLAMLIRLRQACCHVLLCKNFVGIKDIAEALGYKNEQGKEEVGEKARDESWKEDDLALRMEMLSVGKARRSRTCSVCASELSDYIDGTLCEECIHIIGLTMDEPSTETCQRSTKIKKMLQVLESMRETYPKDKCIIFSQWTSLLDLVEGPVRKAGFSFERYDGSMSSVKREQALESFRTDPSKKVLLISLMSGSVGLNLTSANHVILLDIWFNPAVEEQAIDRVHRIGQTKPVFVTKITIRDSVEDRIIWMQKKKRSLAEGALKGTDVVQSGGFTLKELIELLE</sequence>
<dbReference type="Pfam" id="PF00176">
    <property type="entry name" value="SNF2-rel_dom"/>
    <property type="match status" value="1"/>
</dbReference>
<dbReference type="Gene3D" id="3.40.50.300">
    <property type="entry name" value="P-loop containing nucleotide triphosphate hydrolases"/>
    <property type="match status" value="1"/>
</dbReference>
<dbReference type="GO" id="GO:0016787">
    <property type="term" value="F:hydrolase activity"/>
    <property type="evidence" value="ECO:0007669"/>
    <property type="project" value="UniProtKB-KW"/>
</dbReference>
<evidence type="ECO:0000259" key="4">
    <source>
        <dbReference type="PROSITE" id="PS51192"/>
    </source>
</evidence>
<evidence type="ECO:0000256" key="1">
    <source>
        <dbReference type="ARBA" id="ARBA00022741"/>
    </source>
</evidence>
<name>A0A4P9Y3P0_9FUNG</name>
<evidence type="ECO:0000313" key="7">
    <source>
        <dbReference type="Proteomes" id="UP000267251"/>
    </source>
</evidence>
<reference evidence="7" key="1">
    <citation type="journal article" date="2018" name="Nat. Microbiol.">
        <title>Leveraging single-cell genomics to expand the fungal tree of life.</title>
        <authorList>
            <person name="Ahrendt S.R."/>
            <person name="Quandt C.A."/>
            <person name="Ciobanu D."/>
            <person name="Clum A."/>
            <person name="Salamov A."/>
            <person name="Andreopoulos B."/>
            <person name="Cheng J.F."/>
            <person name="Woyke T."/>
            <person name="Pelin A."/>
            <person name="Henrissat B."/>
            <person name="Reynolds N.K."/>
            <person name="Benny G.L."/>
            <person name="Smith M.E."/>
            <person name="James T.Y."/>
            <person name="Grigoriev I.V."/>
        </authorList>
    </citation>
    <scope>NUCLEOTIDE SEQUENCE [LARGE SCALE GENOMIC DNA]</scope>
</reference>
<dbReference type="SUPFAM" id="SSF52540">
    <property type="entry name" value="P-loop containing nucleoside triphosphate hydrolases"/>
    <property type="match status" value="2"/>
</dbReference>
<dbReference type="GO" id="GO:0005737">
    <property type="term" value="C:cytoplasm"/>
    <property type="evidence" value="ECO:0007669"/>
    <property type="project" value="TreeGrafter"/>
</dbReference>
<protein>
    <submittedName>
        <fullName evidence="6">SNF2 family N-terminal domain-containing protein</fullName>
    </submittedName>
</protein>
<evidence type="ECO:0000256" key="2">
    <source>
        <dbReference type="ARBA" id="ARBA00022801"/>
    </source>
</evidence>